<evidence type="ECO:0000256" key="3">
    <source>
        <dbReference type="ARBA" id="ARBA00007481"/>
    </source>
</evidence>
<dbReference type="NCBIfam" id="TIGR01509">
    <property type="entry name" value="HAD-SF-IA-v3"/>
    <property type="match status" value="1"/>
</dbReference>
<dbReference type="Gene3D" id="3.30.230.40">
    <property type="entry name" value="Imidazole glycerol phosphate dehydratase, domain 1"/>
    <property type="match status" value="2"/>
</dbReference>
<dbReference type="InterPro" id="IPR020568">
    <property type="entry name" value="Ribosomal_Su5_D2-typ_SF"/>
</dbReference>
<dbReference type="Proteomes" id="UP000002630">
    <property type="component" value="Linkage Group LG02"/>
</dbReference>
<dbReference type="NCBIfam" id="NF002111">
    <property type="entry name" value="PRK00951.2-1"/>
    <property type="match status" value="1"/>
</dbReference>
<dbReference type="EC" id="4.2.1.19" evidence="4 9"/>
<dbReference type="InterPro" id="IPR038494">
    <property type="entry name" value="IGPD_sf"/>
</dbReference>
<keyword evidence="7 9" id="KW-0368">Histidine biosynthesis</keyword>
<evidence type="ECO:0000256" key="9">
    <source>
        <dbReference type="RuleBase" id="RU000598"/>
    </source>
</evidence>
<keyword evidence="6" id="KW-0028">Amino-acid biosynthesis</keyword>
<evidence type="ECO:0000256" key="10">
    <source>
        <dbReference type="SAM" id="MobiDB-lite"/>
    </source>
</evidence>
<feature type="region of interest" description="Disordered" evidence="10">
    <location>
        <begin position="259"/>
        <end position="282"/>
    </location>
</feature>
<evidence type="ECO:0000256" key="11">
    <source>
        <dbReference type="SAM" id="SignalP"/>
    </source>
</evidence>
<keyword evidence="11" id="KW-0732">Signal</keyword>
<dbReference type="InterPro" id="IPR023214">
    <property type="entry name" value="HAD_sf"/>
</dbReference>
<dbReference type="InterPro" id="IPR020565">
    <property type="entry name" value="ImidazoleglycerP_deHydtase_CS"/>
</dbReference>
<organism evidence="12 13">
    <name type="scientific">Ectocarpus siliculosus</name>
    <name type="common">Brown alga</name>
    <name type="synonym">Conferva siliculosa</name>
    <dbReference type="NCBI Taxonomy" id="2880"/>
    <lineage>
        <taxon>Eukaryota</taxon>
        <taxon>Sar</taxon>
        <taxon>Stramenopiles</taxon>
        <taxon>Ochrophyta</taxon>
        <taxon>PX clade</taxon>
        <taxon>Phaeophyceae</taxon>
        <taxon>Ectocarpales</taxon>
        <taxon>Ectocarpaceae</taxon>
        <taxon>Ectocarpus</taxon>
    </lineage>
</organism>
<dbReference type="InterPro" id="IPR006438">
    <property type="entry name" value="HAD-SF_TIGR01548"/>
</dbReference>
<accession>D7FNK5</accession>
<dbReference type="Pfam" id="PF13419">
    <property type="entry name" value="HAD_2"/>
    <property type="match status" value="1"/>
</dbReference>
<comment type="similarity">
    <text evidence="3 9">Belongs to the imidazoleglycerol-phosphate dehydratase family.</text>
</comment>
<dbReference type="PANTHER" id="PTHR23133">
    <property type="entry name" value="IMIDAZOLEGLYCEROL-PHOSPHATE DEHYDRATASE HIS7"/>
    <property type="match status" value="1"/>
</dbReference>
<evidence type="ECO:0000256" key="8">
    <source>
        <dbReference type="ARBA" id="ARBA00023239"/>
    </source>
</evidence>
<dbReference type="NCBIfam" id="TIGR01548">
    <property type="entry name" value="HAD-SF-IA-hyp1"/>
    <property type="match status" value="1"/>
</dbReference>
<dbReference type="SUPFAM" id="SSF56784">
    <property type="entry name" value="HAD-like"/>
    <property type="match status" value="1"/>
</dbReference>
<dbReference type="OMA" id="ECKGDTW"/>
<dbReference type="AlphaFoldDB" id="D7FNK5"/>
<dbReference type="CDD" id="cd07914">
    <property type="entry name" value="IGPD"/>
    <property type="match status" value="1"/>
</dbReference>
<dbReference type="InParanoid" id="D7FNK5"/>
<dbReference type="SUPFAM" id="SSF54211">
    <property type="entry name" value="Ribosomal protein S5 domain 2-like"/>
    <property type="match status" value="2"/>
</dbReference>
<dbReference type="UniPathway" id="UPA00031">
    <property type="reaction ID" value="UER00011"/>
</dbReference>
<feature type="chain" id="PRO_5003095712" description="Imidazoleglycerol-phosphate dehydratase" evidence="11">
    <location>
        <begin position="23"/>
        <end position="474"/>
    </location>
</feature>
<gene>
    <name evidence="12" type="primary">IGP-DH</name>
    <name evidence="12" type="ORF">Esi_0018_0096</name>
</gene>
<evidence type="ECO:0000313" key="12">
    <source>
        <dbReference type="EMBL" id="CBJ26016.1"/>
    </source>
</evidence>
<evidence type="ECO:0000256" key="1">
    <source>
        <dbReference type="ARBA" id="ARBA00001723"/>
    </source>
</evidence>
<dbReference type="FunFam" id="3.30.230.40:FF:000004">
    <property type="entry name" value="Imidazoleglycerol-phosphate dehydratase"/>
    <property type="match status" value="1"/>
</dbReference>
<dbReference type="GO" id="GO:0000105">
    <property type="term" value="P:L-histidine biosynthetic process"/>
    <property type="evidence" value="ECO:0007669"/>
    <property type="project" value="UniProtKB-UniPathway"/>
</dbReference>
<dbReference type="PANTHER" id="PTHR23133:SF2">
    <property type="entry name" value="IMIDAZOLEGLYCEROL-PHOSPHATE DEHYDRATASE"/>
    <property type="match status" value="1"/>
</dbReference>
<name>D7FNK5_ECTSI</name>
<feature type="signal peptide" evidence="11">
    <location>
        <begin position="1"/>
        <end position="22"/>
    </location>
</feature>
<reference evidence="12 13" key="1">
    <citation type="journal article" date="2010" name="Nature">
        <title>The Ectocarpus genome and the independent evolution of multicellularity in brown algae.</title>
        <authorList>
            <person name="Cock J.M."/>
            <person name="Sterck L."/>
            <person name="Rouze P."/>
            <person name="Scornet D."/>
            <person name="Allen A.E."/>
            <person name="Amoutzias G."/>
            <person name="Anthouard V."/>
            <person name="Artiguenave F."/>
            <person name="Aury J.M."/>
            <person name="Badger J.H."/>
            <person name="Beszteri B."/>
            <person name="Billiau K."/>
            <person name="Bonnet E."/>
            <person name="Bothwell J.H."/>
            <person name="Bowler C."/>
            <person name="Boyen C."/>
            <person name="Brownlee C."/>
            <person name="Carrano C.J."/>
            <person name="Charrier B."/>
            <person name="Cho G.Y."/>
            <person name="Coelho S.M."/>
            <person name="Collen J."/>
            <person name="Corre E."/>
            <person name="Da Silva C."/>
            <person name="Delage L."/>
            <person name="Delaroque N."/>
            <person name="Dittami S.M."/>
            <person name="Doulbeau S."/>
            <person name="Elias M."/>
            <person name="Farnham G."/>
            <person name="Gachon C.M."/>
            <person name="Gschloessl B."/>
            <person name="Heesch S."/>
            <person name="Jabbari K."/>
            <person name="Jubin C."/>
            <person name="Kawai H."/>
            <person name="Kimura K."/>
            <person name="Kloareg B."/>
            <person name="Kupper F.C."/>
            <person name="Lang D."/>
            <person name="Le Bail A."/>
            <person name="Leblanc C."/>
            <person name="Lerouge P."/>
            <person name="Lohr M."/>
            <person name="Lopez P.J."/>
            <person name="Martens C."/>
            <person name="Maumus F."/>
            <person name="Michel G."/>
            <person name="Miranda-Saavedra D."/>
            <person name="Morales J."/>
            <person name="Moreau H."/>
            <person name="Motomura T."/>
            <person name="Nagasato C."/>
            <person name="Napoli C.A."/>
            <person name="Nelson D.R."/>
            <person name="Nyvall-Collen P."/>
            <person name="Peters A.F."/>
            <person name="Pommier C."/>
            <person name="Potin P."/>
            <person name="Poulain J."/>
            <person name="Quesneville H."/>
            <person name="Read B."/>
            <person name="Rensing S.A."/>
            <person name="Ritter A."/>
            <person name="Rousvoal S."/>
            <person name="Samanta M."/>
            <person name="Samson G."/>
            <person name="Schroeder D.C."/>
            <person name="Segurens B."/>
            <person name="Strittmatter M."/>
            <person name="Tonon T."/>
            <person name="Tregear J.W."/>
            <person name="Valentin K."/>
            <person name="von Dassow P."/>
            <person name="Yamagishi T."/>
            <person name="Van de Peer Y."/>
            <person name="Wincker P."/>
        </authorList>
    </citation>
    <scope>NUCLEOTIDE SEQUENCE [LARGE SCALE GENOMIC DNA]</scope>
    <source>
        <strain evidence="13">Ec32 / CCAP1310/4</strain>
    </source>
</reference>
<dbReference type="HAMAP" id="MF_00076">
    <property type="entry name" value="HisB"/>
    <property type="match status" value="1"/>
</dbReference>
<dbReference type="Pfam" id="PF00475">
    <property type="entry name" value="IGPD"/>
    <property type="match status" value="1"/>
</dbReference>
<proteinExistence type="inferred from homology"/>
<dbReference type="PROSITE" id="PS00954">
    <property type="entry name" value="IGP_DEHYDRATASE_1"/>
    <property type="match status" value="1"/>
</dbReference>
<dbReference type="EMBL" id="FN648291">
    <property type="protein sequence ID" value="CBJ26016.1"/>
    <property type="molecule type" value="Genomic_DNA"/>
</dbReference>
<dbReference type="SFLD" id="SFLDS00003">
    <property type="entry name" value="Haloacid_Dehalogenase"/>
    <property type="match status" value="1"/>
</dbReference>
<evidence type="ECO:0000256" key="6">
    <source>
        <dbReference type="ARBA" id="ARBA00022605"/>
    </source>
</evidence>
<evidence type="ECO:0000313" key="13">
    <source>
        <dbReference type="Proteomes" id="UP000002630"/>
    </source>
</evidence>
<feature type="compositionally biased region" description="Basic and acidic residues" evidence="10">
    <location>
        <begin position="272"/>
        <end position="282"/>
    </location>
</feature>
<dbReference type="eggNOG" id="KOG3143">
    <property type="taxonomic scope" value="Eukaryota"/>
</dbReference>
<keyword evidence="13" id="KW-1185">Reference proteome</keyword>
<evidence type="ECO:0000256" key="7">
    <source>
        <dbReference type="ARBA" id="ARBA00023102"/>
    </source>
</evidence>
<dbReference type="InterPro" id="IPR041492">
    <property type="entry name" value="HAD_2"/>
</dbReference>
<dbReference type="OrthoDB" id="447729at2759"/>
<evidence type="ECO:0000256" key="2">
    <source>
        <dbReference type="ARBA" id="ARBA00005047"/>
    </source>
</evidence>
<dbReference type="InterPro" id="IPR006439">
    <property type="entry name" value="HAD-SF_hydro_IA"/>
</dbReference>
<dbReference type="Gene3D" id="1.10.150.240">
    <property type="entry name" value="Putative phosphatase, domain 2"/>
    <property type="match status" value="1"/>
</dbReference>
<dbReference type="InterPro" id="IPR036412">
    <property type="entry name" value="HAD-like_sf"/>
</dbReference>
<evidence type="ECO:0000256" key="5">
    <source>
        <dbReference type="ARBA" id="ARBA00016664"/>
    </source>
</evidence>
<dbReference type="GO" id="GO:0004424">
    <property type="term" value="F:imidazoleglycerol-phosphate dehydratase activity"/>
    <property type="evidence" value="ECO:0007669"/>
    <property type="project" value="UniProtKB-EC"/>
</dbReference>
<dbReference type="InterPro" id="IPR023198">
    <property type="entry name" value="PGP-like_dom2"/>
</dbReference>
<dbReference type="InterPro" id="IPR000807">
    <property type="entry name" value="ImidazoleglycerolP_deHydtase"/>
</dbReference>
<protein>
    <recommendedName>
        <fullName evidence="5 9">Imidazoleglycerol-phosphate dehydratase</fullName>
        <ecNumber evidence="4 9">4.2.1.19</ecNumber>
    </recommendedName>
</protein>
<dbReference type="EMBL" id="FN649727">
    <property type="protein sequence ID" value="CBJ26016.1"/>
    <property type="molecule type" value="Genomic_DNA"/>
</dbReference>
<comment type="catalytic activity">
    <reaction evidence="1 9">
        <text>D-erythro-1-(imidazol-4-yl)glycerol 3-phosphate = 3-(imidazol-4-yl)-2-oxopropyl phosphate + H2O</text>
        <dbReference type="Rhea" id="RHEA:11040"/>
        <dbReference type="ChEBI" id="CHEBI:15377"/>
        <dbReference type="ChEBI" id="CHEBI:57766"/>
        <dbReference type="ChEBI" id="CHEBI:58278"/>
        <dbReference type="EC" id="4.2.1.19"/>
    </reaction>
</comment>
<dbReference type="Gene3D" id="3.40.50.1000">
    <property type="entry name" value="HAD superfamily/HAD-like"/>
    <property type="match status" value="1"/>
</dbReference>
<sequence>MASTNSSMTLTSLLFDMDGVLAEVSCSYRQAIVDTAAAFGVAVTLDEITAAKIKGDANNDWKLTLSLIQAKTSDAPTLEVVTAKFEEVYQGKQGVPGLKDVETLIPAKGVLEELARRLPMGMAIVTGRPRGDCDYFLQKHGLAHLFKATYCMEDGPSKPDPFPVTRAAQLLGVDPKDTGLVGDTPDDILAAVRAGARGIGVLTPKDHAHAILDPASGAGAVGAPPSLTAAMLEAGASNVLEPGFAQLLDIVPPPLAAHQTPRGLAGAGVAGSEEKRDATGVRRAEISRKTNETAITVDISLDGTGKAEVDTGLGFLDHMLHAMAKHGHLDLKLTCKGDLHIDDHHTAEDCAIALGEAFDKALGARKGIRRWGTAMCPLDESLSRAVVDISSRPHADIQLHFTREMIGTISTEMLEHVLESFAQGARITLHVDVLKGTNNHHMAESAFKATGVALRTAISADANAGIPSTKGMLA</sequence>
<keyword evidence="8 9" id="KW-0456">Lyase</keyword>
<dbReference type="FunFam" id="3.30.230.40:FF:000001">
    <property type="entry name" value="Imidazoleglycerol-phosphate dehydratase HisB"/>
    <property type="match status" value="1"/>
</dbReference>
<dbReference type="SFLD" id="SFLDG01129">
    <property type="entry name" value="C1.5:_HAD__Beta-PGM__Phosphata"/>
    <property type="match status" value="1"/>
</dbReference>
<dbReference type="PROSITE" id="PS00955">
    <property type="entry name" value="IGP_DEHYDRATASE_2"/>
    <property type="match status" value="1"/>
</dbReference>
<comment type="pathway">
    <text evidence="2 9">Amino-acid biosynthesis; L-histidine biosynthesis; L-histidine from 5-phospho-alpha-D-ribose 1-diphosphate: step 6/9.</text>
</comment>
<dbReference type="NCBIfam" id="NF002114">
    <property type="entry name" value="PRK00951.2-4"/>
    <property type="match status" value="1"/>
</dbReference>
<evidence type="ECO:0000256" key="4">
    <source>
        <dbReference type="ARBA" id="ARBA00012075"/>
    </source>
</evidence>
<dbReference type="STRING" id="2880.D7FNK5"/>